<feature type="domain" description="D-isomer specific 2-hydroxyacid dehydrogenase catalytic" evidence="5">
    <location>
        <begin position="14"/>
        <end position="318"/>
    </location>
</feature>
<protein>
    <submittedName>
        <fullName evidence="7">Glycerate dehydrogenase</fullName>
    </submittedName>
</protein>
<evidence type="ECO:0000313" key="8">
    <source>
        <dbReference type="Proteomes" id="UP000294545"/>
    </source>
</evidence>
<dbReference type="GO" id="GO:0051287">
    <property type="term" value="F:NAD binding"/>
    <property type="evidence" value="ECO:0007669"/>
    <property type="project" value="InterPro"/>
</dbReference>
<dbReference type="Pfam" id="PF02826">
    <property type="entry name" value="2-Hacid_dh_C"/>
    <property type="match status" value="1"/>
</dbReference>
<dbReference type="CDD" id="cd12162">
    <property type="entry name" value="2-Hacid_dh_4"/>
    <property type="match status" value="1"/>
</dbReference>
<keyword evidence="3" id="KW-0520">NAD</keyword>
<evidence type="ECO:0000256" key="3">
    <source>
        <dbReference type="ARBA" id="ARBA00023027"/>
    </source>
</evidence>
<organism evidence="7 8">
    <name type="scientific">Natranaerovirga hydrolytica</name>
    <dbReference type="NCBI Taxonomy" id="680378"/>
    <lineage>
        <taxon>Bacteria</taxon>
        <taxon>Bacillati</taxon>
        <taxon>Bacillota</taxon>
        <taxon>Clostridia</taxon>
        <taxon>Lachnospirales</taxon>
        <taxon>Natranaerovirgaceae</taxon>
        <taxon>Natranaerovirga</taxon>
    </lineage>
</organism>
<evidence type="ECO:0000256" key="4">
    <source>
        <dbReference type="RuleBase" id="RU003719"/>
    </source>
</evidence>
<dbReference type="RefSeq" id="WP_132281733.1">
    <property type="nucleotide sequence ID" value="NZ_SMGQ01000011.1"/>
</dbReference>
<dbReference type="SUPFAM" id="SSF52283">
    <property type="entry name" value="Formate/glycerate dehydrogenase catalytic domain-like"/>
    <property type="match status" value="1"/>
</dbReference>
<comment type="caution">
    <text evidence="7">The sequence shown here is derived from an EMBL/GenBank/DDBJ whole genome shotgun (WGS) entry which is preliminary data.</text>
</comment>
<dbReference type="AlphaFoldDB" id="A0A4R1MZI1"/>
<dbReference type="Pfam" id="PF00389">
    <property type="entry name" value="2-Hacid_dh"/>
    <property type="match status" value="1"/>
</dbReference>
<dbReference type="PANTHER" id="PTHR43761:SF1">
    <property type="entry name" value="D-ISOMER SPECIFIC 2-HYDROXYACID DEHYDROGENASE CATALYTIC DOMAIN-CONTAINING PROTEIN-RELATED"/>
    <property type="match status" value="1"/>
</dbReference>
<gene>
    <name evidence="7" type="ORF">EDC19_1119</name>
</gene>
<dbReference type="NCBIfam" id="NF006263">
    <property type="entry name" value="PRK08410.1"/>
    <property type="match status" value="1"/>
</dbReference>
<evidence type="ECO:0000259" key="5">
    <source>
        <dbReference type="Pfam" id="PF00389"/>
    </source>
</evidence>
<dbReference type="Proteomes" id="UP000294545">
    <property type="component" value="Unassembled WGS sequence"/>
</dbReference>
<proteinExistence type="inferred from homology"/>
<dbReference type="InterPro" id="IPR006140">
    <property type="entry name" value="D-isomer_DH_NAD-bd"/>
</dbReference>
<dbReference type="OrthoDB" id="9805416at2"/>
<dbReference type="EMBL" id="SMGQ01000011">
    <property type="protein sequence ID" value="TCK98686.1"/>
    <property type="molecule type" value="Genomic_DNA"/>
</dbReference>
<dbReference type="InterPro" id="IPR029753">
    <property type="entry name" value="D-isomer_DH_CS"/>
</dbReference>
<dbReference type="InterPro" id="IPR036291">
    <property type="entry name" value="NAD(P)-bd_dom_sf"/>
</dbReference>
<dbReference type="InterPro" id="IPR050418">
    <property type="entry name" value="D-iso_2-hydroxyacid_DH_PdxB"/>
</dbReference>
<dbReference type="PROSITE" id="PS00671">
    <property type="entry name" value="D_2_HYDROXYACID_DH_3"/>
    <property type="match status" value="1"/>
</dbReference>
<dbReference type="SUPFAM" id="SSF51735">
    <property type="entry name" value="NAD(P)-binding Rossmann-fold domains"/>
    <property type="match status" value="1"/>
</dbReference>
<keyword evidence="8" id="KW-1185">Reference proteome</keyword>
<dbReference type="PANTHER" id="PTHR43761">
    <property type="entry name" value="D-ISOMER SPECIFIC 2-HYDROXYACID DEHYDROGENASE FAMILY PROTEIN (AFU_ORTHOLOGUE AFUA_1G13630)"/>
    <property type="match status" value="1"/>
</dbReference>
<accession>A0A4R1MZI1</accession>
<dbReference type="GO" id="GO:0016616">
    <property type="term" value="F:oxidoreductase activity, acting on the CH-OH group of donors, NAD or NADP as acceptor"/>
    <property type="evidence" value="ECO:0007669"/>
    <property type="project" value="InterPro"/>
</dbReference>
<name>A0A4R1MZI1_9FIRM</name>
<evidence type="ECO:0000259" key="6">
    <source>
        <dbReference type="Pfam" id="PF02826"/>
    </source>
</evidence>
<feature type="domain" description="D-isomer specific 2-hydroxyacid dehydrogenase NAD-binding" evidence="6">
    <location>
        <begin position="107"/>
        <end position="287"/>
    </location>
</feature>
<reference evidence="7 8" key="1">
    <citation type="submission" date="2019-03" db="EMBL/GenBank/DDBJ databases">
        <title>Genomic Encyclopedia of Type Strains, Phase IV (KMG-IV): sequencing the most valuable type-strain genomes for metagenomic binning, comparative biology and taxonomic classification.</title>
        <authorList>
            <person name="Goeker M."/>
        </authorList>
    </citation>
    <scope>NUCLEOTIDE SEQUENCE [LARGE SCALE GENOMIC DNA]</scope>
    <source>
        <strain evidence="7 8">DSM 24176</strain>
    </source>
</reference>
<dbReference type="InterPro" id="IPR006139">
    <property type="entry name" value="D-isomer_2_OHA_DH_cat_dom"/>
</dbReference>
<evidence type="ECO:0000313" key="7">
    <source>
        <dbReference type="EMBL" id="TCK98686.1"/>
    </source>
</evidence>
<comment type="similarity">
    <text evidence="1 4">Belongs to the D-isomer specific 2-hydroxyacid dehydrogenase family.</text>
</comment>
<evidence type="ECO:0000256" key="2">
    <source>
        <dbReference type="ARBA" id="ARBA00023002"/>
    </source>
</evidence>
<keyword evidence="2 4" id="KW-0560">Oxidoreductase</keyword>
<dbReference type="Gene3D" id="3.40.50.720">
    <property type="entry name" value="NAD(P)-binding Rossmann-like Domain"/>
    <property type="match status" value="2"/>
</dbReference>
<sequence>MKIAMLDANTLGEDIDLNVLNECGAVTVHGFTTPDEVVERIKDADIIITNKVILDKKILEQAKNVKLICITATGTNVVDLEYARSRDIDVTNIVGYSTESVAQHTFSLLFYLYEKLSYYDDYVKSRQYVDDKMFTHFDRKFNEIHGKTFGIIGLGTIGKRVAAIAEAFGCKVIYYSTSGKNNDSTYQQCSLDELLEQSDVISIHAPLTPATDNLITYKELSKMKQTAIILNLGRGRIINEGDLAKALNEGLIEAAALDVLENEPIKGDNPLLEIQDSTRLLITPHIAWATIEARNRMLGEVKMNIEAFLKNEKRNIVN</sequence>
<evidence type="ECO:0000256" key="1">
    <source>
        <dbReference type="ARBA" id="ARBA00005854"/>
    </source>
</evidence>